<dbReference type="InterPro" id="IPR004027">
    <property type="entry name" value="SEC_C_motif"/>
</dbReference>
<name>A0A560F1Z2_9PROT</name>
<dbReference type="RefSeq" id="WP_145751712.1">
    <property type="nucleotide sequence ID" value="NZ_VITN01000014.1"/>
</dbReference>
<comment type="caution">
    <text evidence="1">The sequence shown here is derived from an EMBL/GenBank/DDBJ whole genome shotgun (WGS) entry which is preliminary data.</text>
</comment>
<gene>
    <name evidence="1" type="ORF">FBZ89_114119</name>
</gene>
<dbReference type="EMBL" id="VITN01000014">
    <property type="protein sequence ID" value="TWB15525.1"/>
    <property type="molecule type" value="Genomic_DNA"/>
</dbReference>
<dbReference type="Proteomes" id="UP000319859">
    <property type="component" value="Unassembled WGS sequence"/>
</dbReference>
<dbReference type="Gene3D" id="3.10.450.50">
    <property type="match status" value="1"/>
</dbReference>
<sequence length="809" mass="91481">MPLQVTRDNHYVPQWYQRGFLALGETQLHYLDMSPDQKVLADGRIITMNNLNRRAPKGCFYAFDLYSTHFGQIVNDEVEKFLFGPIDDKGSQAIRAFVSGDPSEVHPAFQDFFEYVDAQKLRTPKGLDWIKTRYASLDQVQLMVEMQGLRLMHCRMWTEGVREIVSAENSEVKFIVSDHPVTFYNASLPPTAADCAYPNDPSIEGIGTQTVFVLDANTCLILTHLEYAKNPASVNLSAPRTNPNFRGSSIVRTDAFIRTRKLSRDQVIAINHLIKSRARRFLAASNRDWLTPEKSFVGEWGDIAQVLLPKDDLWRFGGEIYIGYNDGRTHYQDAFGRTSGAHEYLRRNAQKSNLQPNDLCGCGSGHKFKRCCQSLPFADRPTWEVYGIRERNLMFCRVVEDILGLNAGKTWQDVQRELNEDQVKRIYEAFGSLWPEDTDLPSLLPRPRNGILRAVYLGVSDPRLIGPMVLGWLPYFDEVILAHPFVNPVRLKPEYSPTVSPSQYKEQTLKNVLLLLELEPFIHAGYVHLIPDPGDIDAQFGASMLQMATERTADSKPSSALDGWHKAMADDDHRRLMLRQPEASLRRRFRQITPELSDKQIDTIVSHAKSELETDPYALLQPMEMGEAGAQLLCFKGYGLEVGMYLASLTGSVIYTDLDVHWQYLHMHGLEKGIVENAQWAPAVKALSNVEFPLELQGWPVLQAIRMGRFGKIKVRSGTLTDALLNLQEAPQPDKIATQISSISELVQREMSKIPIGNRLTGRIGLSVPSGGFQRQEVQRLLLTFGRVKATRPIPFAMCIKFEALATLP</sequence>
<reference evidence="1 2" key="1">
    <citation type="submission" date="2019-06" db="EMBL/GenBank/DDBJ databases">
        <title>Genomic Encyclopedia of Type Strains, Phase IV (KMG-V): Genome sequencing to study the core and pangenomes of soil and plant-associated prokaryotes.</title>
        <authorList>
            <person name="Whitman W."/>
        </authorList>
    </citation>
    <scope>NUCLEOTIDE SEQUENCE [LARGE SCALE GENOMIC DNA]</scope>
    <source>
        <strain evidence="1 2">BR 11880</strain>
    </source>
</reference>
<protein>
    <submittedName>
        <fullName evidence="1">SEC-C motif-containing protein</fullName>
    </submittedName>
</protein>
<dbReference type="OrthoDB" id="1551443at2"/>
<dbReference type="Pfam" id="PF14022">
    <property type="entry name" value="DUF4238"/>
    <property type="match status" value="1"/>
</dbReference>
<dbReference type="InterPro" id="IPR025332">
    <property type="entry name" value="DUF4238"/>
</dbReference>
<organism evidence="1 2">
    <name type="scientific">Nitrospirillum amazonense</name>
    <dbReference type="NCBI Taxonomy" id="28077"/>
    <lineage>
        <taxon>Bacteria</taxon>
        <taxon>Pseudomonadati</taxon>
        <taxon>Pseudomonadota</taxon>
        <taxon>Alphaproteobacteria</taxon>
        <taxon>Rhodospirillales</taxon>
        <taxon>Azospirillaceae</taxon>
        <taxon>Nitrospirillum</taxon>
    </lineage>
</organism>
<dbReference type="SUPFAM" id="SSF103642">
    <property type="entry name" value="Sec-C motif"/>
    <property type="match status" value="1"/>
</dbReference>
<accession>A0A560F1Z2</accession>
<evidence type="ECO:0000313" key="2">
    <source>
        <dbReference type="Proteomes" id="UP000319859"/>
    </source>
</evidence>
<evidence type="ECO:0000313" key="1">
    <source>
        <dbReference type="EMBL" id="TWB15525.1"/>
    </source>
</evidence>
<dbReference type="Pfam" id="PF02810">
    <property type="entry name" value="SEC-C"/>
    <property type="match status" value="1"/>
</dbReference>
<dbReference type="AlphaFoldDB" id="A0A560F1Z2"/>
<proteinExistence type="predicted"/>